<dbReference type="PROSITE" id="PS50104">
    <property type="entry name" value="TIR"/>
    <property type="match status" value="1"/>
</dbReference>
<dbReference type="InterPro" id="IPR035897">
    <property type="entry name" value="Toll_tir_struct_dom_sf"/>
</dbReference>
<gene>
    <name evidence="3" type="ORF">RIF29_17958</name>
</gene>
<evidence type="ECO:0000313" key="4">
    <source>
        <dbReference type="Proteomes" id="UP001372338"/>
    </source>
</evidence>
<dbReference type="Pfam" id="PF01582">
    <property type="entry name" value="TIR"/>
    <property type="match status" value="2"/>
</dbReference>
<dbReference type="GO" id="GO:0061809">
    <property type="term" value="F:NAD+ nucleosidase activity, cyclic ADP-ribose generating"/>
    <property type="evidence" value="ECO:0007669"/>
    <property type="project" value="UniProtKB-EC"/>
</dbReference>
<organism evidence="3 4">
    <name type="scientific">Crotalaria pallida</name>
    <name type="common">Smooth rattlebox</name>
    <name type="synonym">Crotalaria striata</name>
    <dbReference type="NCBI Taxonomy" id="3830"/>
    <lineage>
        <taxon>Eukaryota</taxon>
        <taxon>Viridiplantae</taxon>
        <taxon>Streptophyta</taxon>
        <taxon>Embryophyta</taxon>
        <taxon>Tracheophyta</taxon>
        <taxon>Spermatophyta</taxon>
        <taxon>Magnoliopsida</taxon>
        <taxon>eudicotyledons</taxon>
        <taxon>Gunneridae</taxon>
        <taxon>Pentapetalae</taxon>
        <taxon>rosids</taxon>
        <taxon>fabids</taxon>
        <taxon>Fabales</taxon>
        <taxon>Fabaceae</taxon>
        <taxon>Papilionoideae</taxon>
        <taxon>50 kb inversion clade</taxon>
        <taxon>genistoids sensu lato</taxon>
        <taxon>core genistoids</taxon>
        <taxon>Crotalarieae</taxon>
        <taxon>Crotalaria</taxon>
    </lineage>
</organism>
<reference evidence="3 4" key="1">
    <citation type="submission" date="2024-01" db="EMBL/GenBank/DDBJ databases">
        <title>The genomes of 5 underutilized Papilionoideae crops provide insights into root nodulation and disease resistanc.</title>
        <authorList>
            <person name="Yuan L."/>
        </authorList>
    </citation>
    <scope>NUCLEOTIDE SEQUENCE [LARGE SCALE GENOMIC DNA]</scope>
    <source>
        <strain evidence="3">ZHUSHIDOU_FW_LH</strain>
        <tissue evidence="3">Leaf</tissue>
    </source>
</reference>
<evidence type="ECO:0000256" key="1">
    <source>
        <dbReference type="ARBA" id="ARBA00023027"/>
    </source>
</evidence>
<sequence length="339" mass="39839">MAYEGEGADAPNYKYKYDVFFSFRGSDTRNNFIDSVYRGLRQMRLVIFYDDKVLYSEDESKLSVLEAIEESRTSIVFLFSNYASSSWCLDELAKIIECMRSKNHRVYPVYFGVDPSDVRHQKGSYGCAMAKHEERFHQERVQRWRSALHTLSSLSGWLFQRDKEQYEQEIAQMIAEFFSSMVPSFDVFLSSSWGHTCHSFTSFLYNILLKEGFQIVHKSRLDYLAIKVQPSEVRYQLSHYKDAMAKHEEKYGKEEVLKWKLALSEAANLKGWHFQSGYDNEKVEEWRSAMSEVPRSEKWHFKTGEDEYEFIENISGTIVEKEEVDLHIVHVVVIILASR</sequence>
<dbReference type="Gene3D" id="3.40.50.10140">
    <property type="entry name" value="Toll/interleukin-1 receptor homology (TIR) domain"/>
    <property type="match status" value="3"/>
</dbReference>
<comment type="caution">
    <text evidence="3">The sequence shown here is derived from an EMBL/GenBank/DDBJ whole genome shotgun (WGS) entry which is preliminary data.</text>
</comment>
<feature type="domain" description="TIR" evidence="2">
    <location>
        <begin position="15"/>
        <end position="178"/>
    </location>
</feature>
<accession>A0AAN9FI40</accession>
<evidence type="ECO:0000259" key="2">
    <source>
        <dbReference type="PROSITE" id="PS50104"/>
    </source>
</evidence>
<proteinExistence type="predicted"/>
<dbReference type="Proteomes" id="UP001372338">
    <property type="component" value="Unassembled WGS sequence"/>
</dbReference>
<dbReference type="AlphaFoldDB" id="A0AAN9FI40"/>
<protein>
    <recommendedName>
        <fullName evidence="2">TIR domain-containing protein</fullName>
    </recommendedName>
</protein>
<name>A0AAN9FI40_CROPI</name>
<dbReference type="PANTHER" id="PTHR32009">
    <property type="entry name" value="TMV RESISTANCE PROTEIN N-LIKE"/>
    <property type="match status" value="1"/>
</dbReference>
<keyword evidence="4" id="KW-1185">Reference proteome</keyword>
<dbReference type="EMBL" id="JAYWIO010000003">
    <property type="protein sequence ID" value="KAK7276812.1"/>
    <property type="molecule type" value="Genomic_DNA"/>
</dbReference>
<keyword evidence="1" id="KW-0520">NAD</keyword>
<dbReference type="PANTHER" id="PTHR32009:SF106">
    <property type="entry name" value="TIR DOMAIN-CONTAINING PROTEIN"/>
    <property type="match status" value="1"/>
</dbReference>
<dbReference type="InterPro" id="IPR000157">
    <property type="entry name" value="TIR_dom"/>
</dbReference>
<evidence type="ECO:0000313" key="3">
    <source>
        <dbReference type="EMBL" id="KAK7276812.1"/>
    </source>
</evidence>
<dbReference type="SUPFAM" id="SSF52200">
    <property type="entry name" value="Toll/Interleukin receptor TIR domain"/>
    <property type="match status" value="1"/>
</dbReference>
<dbReference type="GO" id="GO:0007165">
    <property type="term" value="P:signal transduction"/>
    <property type="evidence" value="ECO:0007669"/>
    <property type="project" value="InterPro"/>
</dbReference>
<dbReference type="SMART" id="SM00255">
    <property type="entry name" value="TIR"/>
    <property type="match status" value="1"/>
</dbReference>